<dbReference type="SUPFAM" id="SSF46785">
    <property type="entry name" value="Winged helix' DNA-binding domain"/>
    <property type="match status" value="1"/>
</dbReference>
<dbReference type="Proteomes" id="UP000318538">
    <property type="component" value="Chromosome"/>
</dbReference>
<dbReference type="GO" id="GO:0045892">
    <property type="term" value="P:negative regulation of DNA-templated transcription"/>
    <property type="evidence" value="ECO:0007669"/>
    <property type="project" value="InterPro"/>
</dbReference>
<dbReference type="GO" id="GO:0003677">
    <property type="term" value="F:DNA binding"/>
    <property type="evidence" value="ECO:0007669"/>
    <property type="project" value="UniProtKB-KW"/>
</dbReference>
<dbReference type="InterPro" id="IPR005650">
    <property type="entry name" value="BlaI_family"/>
</dbReference>
<keyword evidence="6" id="KW-1185">Reference proteome</keyword>
<evidence type="ECO:0000256" key="4">
    <source>
        <dbReference type="ARBA" id="ARBA00023163"/>
    </source>
</evidence>
<dbReference type="Gene3D" id="1.10.4040.10">
    <property type="entry name" value="Penicillinase repressor domain"/>
    <property type="match status" value="1"/>
</dbReference>
<evidence type="ECO:0000256" key="2">
    <source>
        <dbReference type="ARBA" id="ARBA00023015"/>
    </source>
</evidence>
<dbReference type="Gene3D" id="1.10.10.10">
    <property type="entry name" value="Winged helix-like DNA-binding domain superfamily/Winged helix DNA-binding domain"/>
    <property type="match status" value="1"/>
</dbReference>
<keyword evidence="4" id="KW-0804">Transcription</keyword>
<protein>
    <submittedName>
        <fullName evidence="5">Penicillinase repressor</fullName>
    </submittedName>
</protein>
<evidence type="ECO:0000256" key="3">
    <source>
        <dbReference type="ARBA" id="ARBA00023125"/>
    </source>
</evidence>
<keyword evidence="3" id="KW-0238">DNA-binding</keyword>
<comment type="similarity">
    <text evidence="1">Belongs to the BlaI transcriptional regulatory family.</text>
</comment>
<dbReference type="RefSeq" id="WP_145176466.1">
    <property type="nucleotide sequence ID" value="NZ_CP036525.1"/>
</dbReference>
<proteinExistence type="inferred from homology"/>
<evidence type="ECO:0000313" key="5">
    <source>
        <dbReference type="EMBL" id="QDT07882.1"/>
    </source>
</evidence>
<reference evidence="5 6" key="1">
    <citation type="submission" date="2019-02" db="EMBL/GenBank/DDBJ databases">
        <title>Deep-cultivation of Planctomycetes and their phenomic and genomic characterization uncovers novel biology.</title>
        <authorList>
            <person name="Wiegand S."/>
            <person name="Jogler M."/>
            <person name="Boedeker C."/>
            <person name="Pinto D."/>
            <person name="Vollmers J."/>
            <person name="Rivas-Marin E."/>
            <person name="Kohn T."/>
            <person name="Peeters S.H."/>
            <person name="Heuer A."/>
            <person name="Rast P."/>
            <person name="Oberbeckmann S."/>
            <person name="Bunk B."/>
            <person name="Jeske O."/>
            <person name="Meyerdierks A."/>
            <person name="Storesund J.E."/>
            <person name="Kallscheuer N."/>
            <person name="Luecker S."/>
            <person name="Lage O.M."/>
            <person name="Pohl T."/>
            <person name="Merkel B.J."/>
            <person name="Hornburger P."/>
            <person name="Mueller R.-W."/>
            <person name="Bruemmer F."/>
            <person name="Labrenz M."/>
            <person name="Spormann A.M."/>
            <person name="Op den Camp H."/>
            <person name="Overmann J."/>
            <person name="Amann R."/>
            <person name="Jetten M.S.M."/>
            <person name="Mascher T."/>
            <person name="Medema M.H."/>
            <person name="Devos D.P."/>
            <person name="Kaster A.-K."/>
            <person name="Ovreas L."/>
            <person name="Rohde M."/>
            <person name="Galperin M.Y."/>
            <person name="Jogler C."/>
        </authorList>
    </citation>
    <scope>NUCLEOTIDE SEQUENCE [LARGE SCALE GENOMIC DNA]</scope>
    <source>
        <strain evidence="5 6">K22_7</strain>
    </source>
</reference>
<gene>
    <name evidence="5" type="primary">blaI_2</name>
    <name evidence="5" type="ORF">K227x_63110</name>
</gene>
<dbReference type="InterPro" id="IPR036388">
    <property type="entry name" value="WH-like_DNA-bd_sf"/>
</dbReference>
<name>A0A517NL66_9BACT</name>
<dbReference type="Pfam" id="PF03965">
    <property type="entry name" value="Penicillinase_R"/>
    <property type="match status" value="1"/>
</dbReference>
<evidence type="ECO:0000256" key="1">
    <source>
        <dbReference type="ARBA" id="ARBA00011046"/>
    </source>
</evidence>
<dbReference type="InterPro" id="IPR036390">
    <property type="entry name" value="WH_DNA-bd_sf"/>
</dbReference>
<dbReference type="OrthoDB" id="9795583at2"/>
<dbReference type="PIRSF" id="PIRSF019455">
    <property type="entry name" value="CopR_AtkY"/>
    <property type="match status" value="1"/>
</dbReference>
<keyword evidence="2" id="KW-0805">Transcription regulation</keyword>
<organism evidence="5 6">
    <name type="scientific">Rubripirellula lacrimiformis</name>
    <dbReference type="NCBI Taxonomy" id="1930273"/>
    <lineage>
        <taxon>Bacteria</taxon>
        <taxon>Pseudomonadati</taxon>
        <taxon>Planctomycetota</taxon>
        <taxon>Planctomycetia</taxon>
        <taxon>Pirellulales</taxon>
        <taxon>Pirellulaceae</taxon>
        <taxon>Rubripirellula</taxon>
    </lineage>
</organism>
<dbReference type="AlphaFoldDB" id="A0A517NL66"/>
<evidence type="ECO:0000313" key="6">
    <source>
        <dbReference type="Proteomes" id="UP000318538"/>
    </source>
</evidence>
<sequence length="138" mass="15377">MHITEAEWEVMQAVWDGGEQVAGDVIARIQNADAAKDDAARSRQWSHRTIRTLLGRLVDKAAIAVRVDGRTHFYRAAVSKDACVRSAAKSFSQRFFSGDVKSLLMHFAQHESISPDDWAAIREALDSPKSSSKHRKGE</sequence>
<dbReference type="EMBL" id="CP036525">
    <property type="protein sequence ID" value="QDT07882.1"/>
    <property type="molecule type" value="Genomic_DNA"/>
</dbReference>
<accession>A0A517NL66</accession>
<dbReference type="KEGG" id="rlc:K227x_63110"/>